<feature type="transmembrane region" description="Helical" evidence="7">
    <location>
        <begin position="215"/>
        <end position="238"/>
    </location>
</feature>
<evidence type="ECO:0000313" key="9">
    <source>
        <dbReference type="Proteomes" id="UP000193396"/>
    </source>
</evidence>
<evidence type="ECO:0000256" key="4">
    <source>
        <dbReference type="ARBA" id="ARBA00022692"/>
    </source>
</evidence>
<dbReference type="PANTHER" id="PTHR23513:SF9">
    <property type="entry name" value="ENTEROBACTIN EXPORTER ENTS"/>
    <property type="match status" value="1"/>
</dbReference>
<keyword evidence="6 7" id="KW-0472">Membrane</keyword>
<dbReference type="InterPro" id="IPR011701">
    <property type="entry name" value="MFS"/>
</dbReference>
<dbReference type="CDD" id="cd06173">
    <property type="entry name" value="MFS_MefA_like"/>
    <property type="match status" value="1"/>
</dbReference>
<dbReference type="GO" id="GO:0005886">
    <property type="term" value="C:plasma membrane"/>
    <property type="evidence" value="ECO:0007669"/>
    <property type="project" value="UniProtKB-SubCell"/>
</dbReference>
<organism evidence="8 9">
    <name type="scientific">Thalassospira alkalitolerans</name>
    <dbReference type="NCBI Taxonomy" id="1293890"/>
    <lineage>
        <taxon>Bacteria</taxon>
        <taxon>Pseudomonadati</taxon>
        <taxon>Pseudomonadota</taxon>
        <taxon>Alphaproteobacteria</taxon>
        <taxon>Rhodospirillales</taxon>
        <taxon>Thalassospiraceae</taxon>
        <taxon>Thalassospira</taxon>
    </lineage>
</organism>
<dbReference type="EMBL" id="JFKB01000008">
    <property type="protein sequence ID" value="OSQ47528.1"/>
    <property type="molecule type" value="Genomic_DNA"/>
</dbReference>
<evidence type="ECO:0000256" key="6">
    <source>
        <dbReference type="ARBA" id="ARBA00023136"/>
    </source>
</evidence>
<dbReference type="Gene3D" id="1.20.1250.20">
    <property type="entry name" value="MFS general substrate transporter like domains"/>
    <property type="match status" value="1"/>
</dbReference>
<keyword evidence="5 7" id="KW-1133">Transmembrane helix</keyword>
<feature type="transmembrane region" description="Helical" evidence="7">
    <location>
        <begin position="175"/>
        <end position="195"/>
    </location>
</feature>
<feature type="transmembrane region" description="Helical" evidence="7">
    <location>
        <begin position="76"/>
        <end position="95"/>
    </location>
</feature>
<feature type="transmembrane region" description="Helical" evidence="7">
    <location>
        <begin position="46"/>
        <end position="69"/>
    </location>
</feature>
<evidence type="ECO:0000313" key="8">
    <source>
        <dbReference type="EMBL" id="OSQ47528.1"/>
    </source>
</evidence>
<reference evidence="8 9" key="1">
    <citation type="submission" date="2014-03" db="EMBL/GenBank/DDBJ databases">
        <title>The draft genome sequence of Thalassospira alkalitolerans JCM 18968.</title>
        <authorList>
            <person name="Lai Q."/>
            <person name="Shao Z."/>
        </authorList>
    </citation>
    <scope>NUCLEOTIDE SEQUENCE [LARGE SCALE GENOMIC DNA]</scope>
    <source>
        <strain evidence="8 9">JCM 18968</strain>
    </source>
</reference>
<evidence type="ECO:0000256" key="2">
    <source>
        <dbReference type="ARBA" id="ARBA00022448"/>
    </source>
</evidence>
<dbReference type="OrthoDB" id="4368225at2"/>
<keyword evidence="2" id="KW-0813">Transport</keyword>
<keyword evidence="9" id="KW-1185">Reference proteome</keyword>
<accession>A0A1Y2LD78</accession>
<feature type="transmembrane region" description="Helical" evidence="7">
    <location>
        <begin position="12"/>
        <end position="34"/>
    </location>
</feature>
<keyword evidence="4 7" id="KW-0812">Transmembrane</keyword>
<proteinExistence type="predicted"/>
<comment type="caution">
    <text evidence="8">The sequence shown here is derived from an EMBL/GenBank/DDBJ whole genome shotgun (WGS) entry which is preliminary data.</text>
</comment>
<gene>
    <name evidence="8" type="ORF">TALK_12725</name>
</gene>
<dbReference type="AlphaFoldDB" id="A0A1Y2LD78"/>
<name>A0A1Y2LD78_9PROT</name>
<feature type="transmembrane region" description="Helical" evidence="7">
    <location>
        <begin position="250"/>
        <end position="269"/>
    </location>
</feature>
<feature type="transmembrane region" description="Helical" evidence="7">
    <location>
        <begin position="344"/>
        <end position="368"/>
    </location>
</feature>
<sequence length="436" mass="47015">MTSVLSDRNYRRLFLAQISSLLGTGLATIGLSLLAFDLAGPDAGMVLGTAFAIKMIAYVGVSPFAAAFLSAHARKPALIGLDLFRVIIAAMLPLVTEIWQIYVLIFVLQSASAAFTPTFQATIPDILKDEERYTKALSLSRLAYDLENLISPLIATLLLSAMSFNVLFAGTSVGFALSAALIMGVTLPAPALAMVDNFGKRLFRGTRIFFQTPRLRGLMALNLAVAALGAPVLVNTIIIVRETLSLGESAVAVTLGAFGGGSMLAAFILPSLLRHVTERTIMFAGAVIGATAFIGLIFFLQFSDLNWPMLLMIWFITGFGYSATQTPSGRLLRKSAHEQSRPSIFAAQFSLSHACWLFTYPLAGWFISQSGFQAGLALFAGIALIAIVAGYVLWPSGADDEIEHRHDNLPADHPHLNGSPSHRHVYMIDEIHAKWP</sequence>
<dbReference type="Proteomes" id="UP000193396">
    <property type="component" value="Unassembled WGS sequence"/>
</dbReference>
<evidence type="ECO:0000256" key="3">
    <source>
        <dbReference type="ARBA" id="ARBA00022475"/>
    </source>
</evidence>
<feature type="transmembrane region" description="Helical" evidence="7">
    <location>
        <begin position="281"/>
        <end position="299"/>
    </location>
</feature>
<protein>
    <submittedName>
        <fullName evidence="8">Major facilitator transporter</fullName>
    </submittedName>
</protein>
<comment type="subcellular location">
    <subcellularLocation>
        <location evidence="1">Cell membrane</location>
        <topology evidence="1">Multi-pass membrane protein</topology>
    </subcellularLocation>
</comment>
<dbReference type="PANTHER" id="PTHR23513">
    <property type="entry name" value="INTEGRAL MEMBRANE EFFLUX PROTEIN-RELATED"/>
    <property type="match status" value="1"/>
</dbReference>
<dbReference type="SUPFAM" id="SSF103473">
    <property type="entry name" value="MFS general substrate transporter"/>
    <property type="match status" value="1"/>
</dbReference>
<dbReference type="Pfam" id="PF07690">
    <property type="entry name" value="MFS_1"/>
    <property type="match status" value="1"/>
</dbReference>
<dbReference type="InterPro" id="IPR036259">
    <property type="entry name" value="MFS_trans_sf"/>
</dbReference>
<dbReference type="STRING" id="1293890.TALK_12725"/>
<evidence type="ECO:0000256" key="1">
    <source>
        <dbReference type="ARBA" id="ARBA00004651"/>
    </source>
</evidence>
<dbReference type="GO" id="GO:0022857">
    <property type="term" value="F:transmembrane transporter activity"/>
    <property type="evidence" value="ECO:0007669"/>
    <property type="project" value="InterPro"/>
</dbReference>
<keyword evidence="3" id="KW-1003">Cell membrane</keyword>
<feature type="transmembrane region" description="Helical" evidence="7">
    <location>
        <begin position="305"/>
        <end position="323"/>
    </location>
</feature>
<evidence type="ECO:0000256" key="5">
    <source>
        <dbReference type="ARBA" id="ARBA00022989"/>
    </source>
</evidence>
<evidence type="ECO:0000256" key="7">
    <source>
        <dbReference type="SAM" id="Phobius"/>
    </source>
</evidence>
<feature type="transmembrane region" description="Helical" evidence="7">
    <location>
        <begin position="374"/>
        <end position="394"/>
    </location>
</feature>